<dbReference type="PATRIC" id="fig|1653479.3.peg.2564"/>
<dbReference type="EC" id="1.14.13.59" evidence="4"/>
<comment type="catalytic activity">
    <reaction evidence="15">
        <text>L-lysine + NADPH + O2 = N(6)-hydroxy-L-lysine + NADP(+) + H2O</text>
        <dbReference type="Rhea" id="RHEA:23228"/>
        <dbReference type="ChEBI" id="CHEBI:15377"/>
        <dbReference type="ChEBI" id="CHEBI:15379"/>
        <dbReference type="ChEBI" id="CHEBI:32551"/>
        <dbReference type="ChEBI" id="CHEBI:57783"/>
        <dbReference type="ChEBI" id="CHEBI:57820"/>
        <dbReference type="ChEBI" id="CHEBI:58349"/>
        <dbReference type="EC" id="1.14.13.59"/>
    </reaction>
</comment>
<keyword evidence="17" id="KW-1185">Reference proteome</keyword>
<dbReference type="OrthoDB" id="7527071at2"/>
<protein>
    <recommendedName>
        <fullName evidence="5">L-lysine N6-monooxygenase MbtG</fullName>
        <ecNumber evidence="4">1.14.13.59</ecNumber>
    </recommendedName>
    <alternativeName>
        <fullName evidence="14">Lysine 6-N-hydroxylase</fullName>
    </alternativeName>
    <alternativeName>
        <fullName evidence="13">Lysine N6-hydroxylase</fullName>
    </alternativeName>
    <alternativeName>
        <fullName evidence="11">Lysine-N-oxygenase</fullName>
    </alternativeName>
    <alternativeName>
        <fullName evidence="12">Mycobactin synthase protein G</fullName>
    </alternativeName>
</protein>
<keyword evidence="7" id="KW-0274">FAD</keyword>
<dbReference type="PANTHER" id="PTHR42802:SF1">
    <property type="entry name" value="L-ORNITHINE N(5)-MONOOXYGENASE"/>
    <property type="match status" value="1"/>
</dbReference>
<reference evidence="17" key="2">
    <citation type="submission" date="2016-04" db="EMBL/GenBank/DDBJ databases">
        <title>Complete Genome and Plasmid Sequences for Rhodococcus fascians D188 and Draft Sequences for Rhodococcus spp. Isolates PBTS 1 and PBTS 2.</title>
        <authorList>
            <person name="Stamer R."/>
            <person name="Vereecke D."/>
            <person name="Zhang Y."/>
            <person name="Schilkey F."/>
            <person name="Devitt N."/>
            <person name="Randall J."/>
        </authorList>
    </citation>
    <scope>NUCLEOTIDE SEQUENCE [LARGE SCALE GENOMIC DNA]</scope>
    <source>
        <strain evidence="17">PBTS2</strain>
    </source>
</reference>
<evidence type="ECO:0000256" key="4">
    <source>
        <dbReference type="ARBA" id="ARBA00013076"/>
    </source>
</evidence>
<dbReference type="Gene3D" id="3.50.50.60">
    <property type="entry name" value="FAD/NAD(P)-binding domain"/>
    <property type="match status" value="1"/>
</dbReference>
<dbReference type="PANTHER" id="PTHR42802">
    <property type="entry name" value="MONOOXYGENASE"/>
    <property type="match status" value="1"/>
</dbReference>
<comment type="cofactor">
    <cofactor evidence="1">
        <name>FAD</name>
        <dbReference type="ChEBI" id="CHEBI:57692"/>
    </cofactor>
</comment>
<dbReference type="AlphaFoldDB" id="A0A143QLM9"/>
<dbReference type="GO" id="GO:0047091">
    <property type="term" value="F:L-lysine 6-monooxygenase (NADPH) activity"/>
    <property type="evidence" value="ECO:0007669"/>
    <property type="project" value="UniProtKB-EC"/>
</dbReference>
<dbReference type="InterPro" id="IPR036188">
    <property type="entry name" value="FAD/NAD-bd_sf"/>
</dbReference>
<evidence type="ECO:0000256" key="6">
    <source>
        <dbReference type="ARBA" id="ARBA00022630"/>
    </source>
</evidence>
<gene>
    <name evidence="16" type="primary">pvdA</name>
    <name evidence="16" type="ORF">A3Q41_02532</name>
</gene>
<dbReference type="Proteomes" id="UP000076038">
    <property type="component" value="Chromosome"/>
</dbReference>
<dbReference type="RefSeq" id="WP_048320546.1">
    <property type="nucleotide sequence ID" value="NZ_CP015220.1"/>
</dbReference>
<evidence type="ECO:0000256" key="13">
    <source>
        <dbReference type="ARBA" id="ARBA00032493"/>
    </source>
</evidence>
<accession>A0A143QLM9</accession>
<keyword evidence="8" id="KW-0521">NADP</keyword>
<evidence type="ECO:0000256" key="9">
    <source>
        <dbReference type="ARBA" id="ARBA00023002"/>
    </source>
</evidence>
<proteinExistence type="inferred from homology"/>
<name>A0A143QLM9_RHOFA</name>
<evidence type="ECO:0000256" key="1">
    <source>
        <dbReference type="ARBA" id="ARBA00001974"/>
    </source>
</evidence>
<evidence type="ECO:0000256" key="2">
    <source>
        <dbReference type="ARBA" id="ARBA00005102"/>
    </source>
</evidence>
<evidence type="ECO:0000256" key="8">
    <source>
        <dbReference type="ARBA" id="ARBA00022857"/>
    </source>
</evidence>
<dbReference type="InterPro" id="IPR025700">
    <property type="entry name" value="Lys/Orn_oxygenase"/>
</dbReference>
<keyword evidence="9 16" id="KW-0560">Oxidoreductase</keyword>
<comment type="pathway">
    <text evidence="2">Siderophore biosynthesis; mycobactin biosynthesis.</text>
</comment>
<evidence type="ECO:0000256" key="10">
    <source>
        <dbReference type="ARBA" id="ARBA00023033"/>
    </source>
</evidence>
<evidence type="ECO:0000256" key="5">
    <source>
        <dbReference type="ARBA" id="ARBA00016406"/>
    </source>
</evidence>
<evidence type="ECO:0000256" key="3">
    <source>
        <dbReference type="ARBA" id="ARBA00007588"/>
    </source>
</evidence>
<evidence type="ECO:0000313" key="17">
    <source>
        <dbReference type="Proteomes" id="UP000076038"/>
    </source>
</evidence>
<organism evidence="16 17">
    <name type="scientific">Rhodococcoides fascians</name>
    <name type="common">Rhodococcus fascians</name>
    <dbReference type="NCBI Taxonomy" id="1828"/>
    <lineage>
        <taxon>Bacteria</taxon>
        <taxon>Bacillati</taxon>
        <taxon>Actinomycetota</taxon>
        <taxon>Actinomycetes</taxon>
        <taxon>Mycobacteriales</taxon>
        <taxon>Nocardiaceae</taxon>
        <taxon>Rhodococcoides</taxon>
    </lineage>
</organism>
<comment type="similarity">
    <text evidence="3">Belongs to the lysine N(6)-hydroxylase/L-ornithine N(5)-oxygenase family.</text>
</comment>
<dbReference type="EMBL" id="CP015220">
    <property type="protein sequence ID" value="AMY23831.1"/>
    <property type="molecule type" value="Genomic_DNA"/>
</dbReference>
<dbReference type="SUPFAM" id="SSF51905">
    <property type="entry name" value="FAD/NAD(P)-binding domain"/>
    <property type="match status" value="2"/>
</dbReference>
<sequence length="431" mass="46927">MSPSDDYSSDLDGEYDIVGVGFGPSNLGLAIAIEEHNRQCAPAERLTSCFLESKDEFAWHPGMLLPGTTMQISFLKDLATQRNASSEYTFLSYLAERGRLNHFINLQTFFPSRLEFHDYLSWAAGKVDAAVHYGTRASAVVDTGDGYGVRTEGRRTGTVRGRNIVLAGGLTAALPDGVSASARQFHNHDLLGHLDRLPSRNHRTFVVVGAGQSAAEVVDYLHSTYPDASVHAVLRKYGYSPADDSPYANRIFDPTAVDDFYSSSHSLRDQLLHYHRGTNYSAVDLPLIEELYAREYAERVSGQRRLFVHGASRLAEVTEEASGVRASVEHGPTGLAEDVLCDAVVYATGFTSLDLPDILGPLFDAVEFDAHGPRVTRDYRLVTRGSTAGSIYLQGGTEHTHGLTSSLLSNIAVRSGEIVKSAVGARVRSVV</sequence>
<evidence type="ECO:0000256" key="11">
    <source>
        <dbReference type="ARBA" id="ARBA00029939"/>
    </source>
</evidence>
<dbReference type="Pfam" id="PF13434">
    <property type="entry name" value="Lys_Orn_oxgnase"/>
    <property type="match status" value="1"/>
</dbReference>
<keyword evidence="10 16" id="KW-0503">Monooxygenase</keyword>
<keyword evidence="6" id="KW-0285">Flavoprotein</keyword>
<evidence type="ECO:0000256" key="14">
    <source>
        <dbReference type="ARBA" id="ARBA00032738"/>
    </source>
</evidence>
<dbReference type="KEGG" id="rhs:A3Q41_02532"/>
<evidence type="ECO:0000256" key="15">
    <source>
        <dbReference type="ARBA" id="ARBA00048407"/>
    </source>
</evidence>
<evidence type="ECO:0000256" key="7">
    <source>
        <dbReference type="ARBA" id="ARBA00022827"/>
    </source>
</evidence>
<reference evidence="16 17" key="1">
    <citation type="journal article" date="2016" name="Genome Announc.">
        <title>Complete Genome and Plasmid Sequences for Rhodococcus fascians D188 and Draft Sequences for Rhodococcus Isolates PBTS 1 and PBTS 2.</title>
        <authorList>
            <person name="Stamler R.A."/>
            <person name="Vereecke D."/>
            <person name="Zhang Y."/>
            <person name="Schilkey F."/>
            <person name="Devitt N."/>
            <person name="Randall J.J."/>
        </authorList>
    </citation>
    <scope>NUCLEOTIDE SEQUENCE [LARGE SCALE GENOMIC DNA]</scope>
    <source>
        <strain evidence="16 17">PBTS2</strain>
    </source>
</reference>
<evidence type="ECO:0000256" key="12">
    <source>
        <dbReference type="ARBA" id="ARBA00031158"/>
    </source>
</evidence>
<evidence type="ECO:0000313" key="16">
    <source>
        <dbReference type="EMBL" id="AMY23831.1"/>
    </source>
</evidence>